<accession>A0A437KCK9</accession>
<feature type="transmembrane region" description="Helical" evidence="1">
    <location>
        <begin position="204"/>
        <end position="224"/>
    </location>
</feature>
<protein>
    <submittedName>
        <fullName evidence="2">Uncharacterized protein</fullName>
    </submittedName>
</protein>
<dbReference type="PANTHER" id="PTHR43471:SF10">
    <property type="entry name" value="SLL1107 PROTEIN"/>
    <property type="match status" value="1"/>
</dbReference>
<feature type="transmembrane region" description="Helical" evidence="1">
    <location>
        <begin position="162"/>
        <end position="181"/>
    </location>
</feature>
<name>A0A437KCK9_9BACI</name>
<reference evidence="2 3" key="1">
    <citation type="submission" date="2019-01" db="EMBL/GenBank/DDBJ databases">
        <title>Bacillus sp. M5HDSG1-1, whole genome shotgun sequence.</title>
        <authorList>
            <person name="Tuo L."/>
        </authorList>
    </citation>
    <scope>NUCLEOTIDE SEQUENCE [LARGE SCALE GENOMIC DNA]</scope>
    <source>
        <strain evidence="2 3">M5HDSG1-1</strain>
    </source>
</reference>
<evidence type="ECO:0000313" key="2">
    <source>
        <dbReference type="EMBL" id="RVT63803.1"/>
    </source>
</evidence>
<dbReference type="Proteomes" id="UP000288024">
    <property type="component" value="Unassembled WGS sequence"/>
</dbReference>
<keyword evidence="1" id="KW-0812">Transmembrane</keyword>
<comment type="caution">
    <text evidence="2">The sequence shown here is derived from an EMBL/GenBank/DDBJ whole genome shotgun (WGS) entry which is preliminary data.</text>
</comment>
<keyword evidence="1" id="KW-0472">Membrane</keyword>
<dbReference type="AlphaFoldDB" id="A0A437KCK9"/>
<feature type="transmembrane region" description="Helical" evidence="1">
    <location>
        <begin position="99"/>
        <end position="125"/>
    </location>
</feature>
<evidence type="ECO:0000256" key="1">
    <source>
        <dbReference type="SAM" id="Phobius"/>
    </source>
</evidence>
<feature type="transmembrane region" description="Helical" evidence="1">
    <location>
        <begin position="131"/>
        <end position="155"/>
    </location>
</feature>
<dbReference type="RefSeq" id="WP_127738279.1">
    <property type="nucleotide sequence ID" value="NZ_JBBJSR010000003.1"/>
</dbReference>
<dbReference type="GO" id="GO:0140359">
    <property type="term" value="F:ABC-type transporter activity"/>
    <property type="evidence" value="ECO:0007669"/>
    <property type="project" value="InterPro"/>
</dbReference>
<dbReference type="PANTHER" id="PTHR43471">
    <property type="entry name" value="ABC TRANSPORTER PERMEASE"/>
    <property type="match status" value="1"/>
</dbReference>
<dbReference type="EMBL" id="RZTZ01000003">
    <property type="protein sequence ID" value="RVT63803.1"/>
    <property type="molecule type" value="Genomic_DNA"/>
</dbReference>
<keyword evidence="3" id="KW-1185">Reference proteome</keyword>
<evidence type="ECO:0000313" key="3">
    <source>
        <dbReference type="Proteomes" id="UP000288024"/>
    </source>
</evidence>
<feature type="transmembrane region" description="Helical" evidence="1">
    <location>
        <begin position="53"/>
        <end position="78"/>
    </location>
</feature>
<dbReference type="GO" id="GO:0005886">
    <property type="term" value="C:plasma membrane"/>
    <property type="evidence" value="ECO:0007669"/>
    <property type="project" value="UniProtKB-SubCell"/>
</dbReference>
<feature type="transmembrane region" description="Helical" evidence="1">
    <location>
        <begin position="12"/>
        <end position="33"/>
    </location>
</feature>
<organism evidence="2 3">
    <name type="scientific">Niallia taxi</name>
    <dbReference type="NCBI Taxonomy" id="2499688"/>
    <lineage>
        <taxon>Bacteria</taxon>
        <taxon>Bacillati</taxon>
        <taxon>Bacillota</taxon>
        <taxon>Bacilli</taxon>
        <taxon>Bacillales</taxon>
        <taxon>Bacillaceae</taxon>
        <taxon>Niallia</taxon>
    </lineage>
</organism>
<proteinExistence type="predicted"/>
<keyword evidence="1" id="KW-1133">Transmembrane helix</keyword>
<gene>
    <name evidence="2" type="ORF">EM808_11125</name>
</gene>
<sequence>MFEIGKREFLQVFKGVKSVLIILLFLVTSYYSAKFAEPLAEITEMTAKEAAQAHVAGLMFLIIVFGQLFVTSLSHDSINREIHERTMRFLVTKTTRQSILLGKFLGIWMFWFVSLFLSFLIISIITKKISILMFSQTMSLLTFQVAFVLLLSVLITKPGITMFFGIISSLIFPIIGGWLVLTSNPAISWLKYITPYYYMEKEDYKFLVIFVFAAVLIYLADLVFKRREC</sequence>